<dbReference type="RefSeq" id="XP_005091264.1">
    <property type="nucleotide sequence ID" value="XM_005091207.3"/>
</dbReference>
<comment type="subcellular location">
    <subcellularLocation>
        <location evidence="2">Chromosome</location>
        <location evidence="2">Centromere</location>
    </subcellularLocation>
    <subcellularLocation>
        <location evidence="1">Nucleus</location>
    </subcellularLocation>
</comment>
<keyword evidence="8" id="KW-0131">Cell cycle</keyword>
<accession>A0ABM0JDM3</accession>
<dbReference type="InterPro" id="IPR046466">
    <property type="entry name" value="Borealin_C"/>
</dbReference>
<dbReference type="InterPro" id="IPR018867">
    <property type="entry name" value="Cell_div_borealin"/>
</dbReference>
<protein>
    <submittedName>
        <fullName evidence="13 14">Borealin</fullName>
    </submittedName>
</protein>
<evidence type="ECO:0000256" key="7">
    <source>
        <dbReference type="ARBA" id="ARBA00023242"/>
    </source>
</evidence>
<keyword evidence="9" id="KW-0137">Centromere</keyword>
<evidence type="ECO:0000256" key="4">
    <source>
        <dbReference type="ARBA" id="ARBA00022454"/>
    </source>
</evidence>
<evidence type="ECO:0000313" key="12">
    <source>
        <dbReference type="Proteomes" id="UP000694888"/>
    </source>
</evidence>
<keyword evidence="4" id="KW-0158">Chromosome</keyword>
<feature type="region of interest" description="Disordered" evidence="10">
    <location>
        <begin position="148"/>
        <end position="212"/>
    </location>
</feature>
<evidence type="ECO:0000256" key="2">
    <source>
        <dbReference type="ARBA" id="ARBA00004584"/>
    </source>
</evidence>
<keyword evidence="6" id="KW-0498">Mitosis</keyword>
<evidence type="ECO:0000256" key="8">
    <source>
        <dbReference type="ARBA" id="ARBA00023306"/>
    </source>
</evidence>
<evidence type="ECO:0000259" key="11">
    <source>
        <dbReference type="Pfam" id="PF10512"/>
    </source>
</evidence>
<evidence type="ECO:0000313" key="14">
    <source>
        <dbReference type="RefSeq" id="XP_005091264.1"/>
    </source>
</evidence>
<evidence type="ECO:0000256" key="10">
    <source>
        <dbReference type="SAM" id="MobiDB-lite"/>
    </source>
</evidence>
<comment type="similarity">
    <text evidence="3">Belongs to the borealin family.</text>
</comment>
<sequence>MPRKRATRVKTANIPKPSTGISKSLTEKELREKKEQLELHLKEIDVKVKTYLKGIEKTKRTTILFLRGRYQDLIASYGPEVRNMTMKEFTLAGGTLASATSFVKQKTALKPTNSRLAEVQHLLCTAPSGGLELVAEEDSEDFVDQKEAEVKMPSKTPGTKQRGTKRVKSAMPPPSTRRSKRSVNATPLNTINRNHWGQTPLITPKFDPNLPSTPDNIREMKPGERLMSIAGSPVQVDNRRRAIGVVGAKKDKIKDELSEMELTPTKMERIFQLFSASLEKN</sequence>
<proteinExistence type="inferred from homology"/>
<dbReference type="PANTHER" id="PTHR16040">
    <property type="entry name" value="AUSTRALIN, ISOFORM A-RELATED"/>
    <property type="match status" value="1"/>
</dbReference>
<keyword evidence="5" id="KW-0132">Cell division</keyword>
<keyword evidence="12" id="KW-1185">Reference proteome</keyword>
<dbReference type="GeneID" id="101846941"/>
<feature type="domain" description="Borealin C-terminal" evidence="11">
    <location>
        <begin position="178"/>
        <end position="239"/>
    </location>
</feature>
<dbReference type="PANTHER" id="PTHR16040:SF7">
    <property type="entry name" value="AUSTRALIN, ISOFORM A-RELATED"/>
    <property type="match status" value="1"/>
</dbReference>
<dbReference type="RefSeq" id="XP_005091263.1">
    <property type="nucleotide sequence ID" value="XM_005091206.3"/>
</dbReference>
<organism evidence="12 13">
    <name type="scientific">Aplysia californica</name>
    <name type="common">California sea hare</name>
    <dbReference type="NCBI Taxonomy" id="6500"/>
    <lineage>
        <taxon>Eukaryota</taxon>
        <taxon>Metazoa</taxon>
        <taxon>Spiralia</taxon>
        <taxon>Lophotrochozoa</taxon>
        <taxon>Mollusca</taxon>
        <taxon>Gastropoda</taxon>
        <taxon>Heterobranchia</taxon>
        <taxon>Euthyneura</taxon>
        <taxon>Tectipleura</taxon>
        <taxon>Aplysiida</taxon>
        <taxon>Aplysioidea</taxon>
        <taxon>Aplysiidae</taxon>
        <taxon>Aplysia</taxon>
    </lineage>
</organism>
<name>A0ABM0JDM3_APLCA</name>
<feature type="compositionally biased region" description="Polar residues" evidence="10">
    <location>
        <begin position="182"/>
        <end position="201"/>
    </location>
</feature>
<dbReference type="Proteomes" id="UP000694888">
    <property type="component" value="Unplaced"/>
</dbReference>
<keyword evidence="7" id="KW-0539">Nucleus</keyword>
<evidence type="ECO:0000313" key="13">
    <source>
        <dbReference type="RefSeq" id="XP_005091263.1"/>
    </source>
</evidence>
<dbReference type="Pfam" id="PF10512">
    <property type="entry name" value="Borealin"/>
    <property type="match status" value="1"/>
</dbReference>
<evidence type="ECO:0000256" key="3">
    <source>
        <dbReference type="ARBA" id="ARBA00009914"/>
    </source>
</evidence>
<evidence type="ECO:0000256" key="1">
    <source>
        <dbReference type="ARBA" id="ARBA00004123"/>
    </source>
</evidence>
<evidence type="ECO:0000256" key="6">
    <source>
        <dbReference type="ARBA" id="ARBA00022776"/>
    </source>
</evidence>
<evidence type="ECO:0000256" key="9">
    <source>
        <dbReference type="ARBA" id="ARBA00023328"/>
    </source>
</evidence>
<gene>
    <name evidence="13 14" type="primary">LOC101846941</name>
</gene>
<reference evidence="13 14" key="1">
    <citation type="submission" date="2025-05" db="UniProtKB">
        <authorList>
            <consortium name="RefSeq"/>
        </authorList>
    </citation>
    <scope>IDENTIFICATION</scope>
</reference>
<feature type="region of interest" description="Disordered" evidence="10">
    <location>
        <begin position="1"/>
        <end position="26"/>
    </location>
</feature>
<evidence type="ECO:0000256" key="5">
    <source>
        <dbReference type="ARBA" id="ARBA00022618"/>
    </source>
</evidence>